<dbReference type="Gene3D" id="3.90.230.10">
    <property type="entry name" value="Creatinase/methionine aminopeptidase superfamily"/>
    <property type="match status" value="1"/>
</dbReference>
<comment type="cofactor">
    <cofactor evidence="2">
        <name>Mn(2+)</name>
        <dbReference type="ChEBI" id="CHEBI:29035"/>
    </cofactor>
</comment>
<organism evidence="14 15">
    <name type="scientific">Pseudallescheria apiosperma</name>
    <name type="common">Scedosporium apiospermum</name>
    <dbReference type="NCBI Taxonomy" id="563466"/>
    <lineage>
        <taxon>Eukaryota</taxon>
        <taxon>Fungi</taxon>
        <taxon>Dikarya</taxon>
        <taxon>Ascomycota</taxon>
        <taxon>Pezizomycotina</taxon>
        <taxon>Sordariomycetes</taxon>
        <taxon>Hypocreomycetidae</taxon>
        <taxon>Microascales</taxon>
        <taxon>Microascaceae</taxon>
        <taxon>Scedosporium</taxon>
    </lineage>
</organism>
<keyword evidence="7" id="KW-0645">Protease</keyword>
<comment type="caution">
    <text evidence="14">The sequence shown here is derived from an EMBL/GenBank/DDBJ whole genome shotgun (WGS) entry which is preliminary data.</text>
</comment>
<keyword evidence="10" id="KW-0482">Metalloprotease</keyword>
<dbReference type="PANTHER" id="PTHR43226:SF1">
    <property type="entry name" value="XAA-PRO DIPEPTIDASE"/>
    <property type="match status" value="1"/>
</dbReference>
<dbReference type="Proteomes" id="UP000028545">
    <property type="component" value="Unassembled WGS sequence"/>
</dbReference>
<keyword evidence="11" id="KW-0464">Manganese</keyword>
<evidence type="ECO:0000256" key="7">
    <source>
        <dbReference type="ARBA" id="ARBA00022670"/>
    </source>
</evidence>
<evidence type="ECO:0000256" key="12">
    <source>
        <dbReference type="ARBA" id="ARBA00030849"/>
    </source>
</evidence>
<dbReference type="OrthoDB" id="10261878at2759"/>
<evidence type="ECO:0000256" key="9">
    <source>
        <dbReference type="ARBA" id="ARBA00022801"/>
    </source>
</evidence>
<evidence type="ECO:0000313" key="14">
    <source>
        <dbReference type="EMBL" id="KEZ45439.1"/>
    </source>
</evidence>
<dbReference type="SUPFAM" id="SSF55920">
    <property type="entry name" value="Creatinase/aminopeptidase"/>
    <property type="match status" value="1"/>
</dbReference>
<evidence type="ECO:0000256" key="3">
    <source>
        <dbReference type="ARBA" id="ARBA00002443"/>
    </source>
</evidence>
<name>A0A084GDM7_PSEDA</name>
<evidence type="ECO:0000256" key="10">
    <source>
        <dbReference type="ARBA" id="ARBA00023049"/>
    </source>
</evidence>
<reference evidence="14 15" key="1">
    <citation type="journal article" date="2014" name="Genome Announc.">
        <title>Draft genome sequence of the pathogenic fungus Scedosporium apiospermum.</title>
        <authorList>
            <person name="Vandeputte P."/>
            <person name="Ghamrawi S."/>
            <person name="Rechenmann M."/>
            <person name="Iltis A."/>
            <person name="Giraud S."/>
            <person name="Fleury M."/>
            <person name="Thornton C."/>
            <person name="Delhaes L."/>
            <person name="Meyer W."/>
            <person name="Papon N."/>
            <person name="Bouchara J.P."/>
        </authorList>
    </citation>
    <scope>NUCLEOTIDE SEQUENCE [LARGE SCALE GENOMIC DNA]</scope>
    <source>
        <strain evidence="14 15">IHEM 14462</strain>
    </source>
</reference>
<dbReference type="InterPro" id="IPR007865">
    <property type="entry name" value="Aminopep_P_N"/>
</dbReference>
<evidence type="ECO:0000256" key="1">
    <source>
        <dbReference type="ARBA" id="ARBA00001424"/>
    </source>
</evidence>
<proteinExistence type="inferred from homology"/>
<evidence type="ECO:0000256" key="8">
    <source>
        <dbReference type="ARBA" id="ARBA00022723"/>
    </source>
</evidence>
<evidence type="ECO:0000256" key="6">
    <source>
        <dbReference type="ARBA" id="ARBA00022438"/>
    </source>
</evidence>
<evidence type="ECO:0000313" key="15">
    <source>
        <dbReference type="Proteomes" id="UP000028545"/>
    </source>
</evidence>
<dbReference type="InterPro" id="IPR052433">
    <property type="entry name" value="X-Pro_dipept-like"/>
</dbReference>
<evidence type="ECO:0000256" key="5">
    <source>
        <dbReference type="ARBA" id="ARBA00012574"/>
    </source>
</evidence>
<dbReference type="GO" id="GO:0006508">
    <property type="term" value="P:proteolysis"/>
    <property type="evidence" value="ECO:0007669"/>
    <property type="project" value="UniProtKB-KW"/>
</dbReference>
<comment type="function">
    <text evidence="3">Catalyzes the removal of a penultimate prolyl residue from the N-termini of peptides.</text>
</comment>
<sequence length="461" mass="51656">MSVETILQGKYPAKAHARRVVDHIRGKVPDATGVLYVEGRMMKLLEDSDAPEPFRQRRFFYYLTGCQLENCYFVYDIAADKSTLFIPPIDPEDVIWSGLPLSPAEALEQYDVDEVKFTTDVNPTLAHLGSCEASKSTVYAIADQVSEHITFLGFDEKNFSLLREAIEVCRVVKDDYELALMQKANNISAVAHRLVLERVRNAQNEQELEAVFLGASVSQGAKNQAYSSIVASGRAAATLHYVRNDMPLKGKLNLLLDAGAEWNCYASDITRTFPISGKFSKESREIYEIVLRMQEESIAMLKDGVLWDDVHYRAHEVAVEGLLALGILKGTKETILQNRTSVAFFPHGLGHYLGMDTHDTGGNANYADKDTMFRYLRVRGRLPAGSVITVEPGIYFCNFIIEPYLKDPTHSQFIDESVLERYWDVGGVRIEDNLIITATGSQNLTTVVKDPDELERVISAH</sequence>
<dbReference type="PANTHER" id="PTHR43226">
    <property type="entry name" value="XAA-PRO AMINOPEPTIDASE 3"/>
    <property type="match status" value="1"/>
</dbReference>
<evidence type="ECO:0000256" key="2">
    <source>
        <dbReference type="ARBA" id="ARBA00001936"/>
    </source>
</evidence>
<evidence type="ECO:0000259" key="13">
    <source>
        <dbReference type="SMART" id="SM01011"/>
    </source>
</evidence>
<evidence type="ECO:0000256" key="11">
    <source>
        <dbReference type="ARBA" id="ARBA00023211"/>
    </source>
</evidence>
<feature type="domain" description="Aminopeptidase P N-terminal" evidence="13">
    <location>
        <begin position="11"/>
        <end position="147"/>
    </location>
</feature>
<keyword evidence="8" id="KW-0479">Metal-binding</keyword>
<accession>A0A084GDM7</accession>
<dbReference type="VEuPathDB" id="FungiDB:SAPIO_CDS1741"/>
<dbReference type="CDD" id="cd01087">
    <property type="entry name" value="Prolidase"/>
    <property type="match status" value="1"/>
</dbReference>
<dbReference type="InterPro" id="IPR036005">
    <property type="entry name" value="Creatinase/aminopeptidase-like"/>
</dbReference>
<keyword evidence="15" id="KW-1185">Reference proteome</keyword>
<dbReference type="SUPFAM" id="SSF53092">
    <property type="entry name" value="Creatinase/prolidase N-terminal domain"/>
    <property type="match status" value="1"/>
</dbReference>
<keyword evidence="6" id="KW-0031">Aminopeptidase</keyword>
<dbReference type="OMA" id="DAHALFF"/>
<dbReference type="Pfam" id="PF00557">
    <property type="entry name" value="Peptidase_M24"/>
    <property type="match status" value="1"/>
</dbReference>
<gene>
    <name evidence="14" type="ORF">SAPIO_CDS1741</name>
</gene>
<dbReference type="GeneID" id="27720813"/>
<comment type="similarity">
    <text evidence="4">Belongs to the peptidase M24B family.</text>
</comment>
<dbReference type="EMBL" id="JOWA01000077">
    <property type="protein sequence ID" value="KEZ45439.1"/>
    <property type="molecule type" value="Genomic_DNA"/>
</dbReference>
<protein>
    <recommendedName>
        <fullName evidence="5">Xaa-Pro aminopeptidase</fullName>
        <ecNumber evidence="5">3.4.11.9</ecNumber>
    </recommendedName>
    <alternativeName>
        <fullName evidence="12">Aminoacylproline aminopeptidase</fullName>
    </alternativeName>
</protein>
<keyword evidence="9" id="KW-0378">Hydrolase</keyword>
<dbReference type="AlphaFoldDB" id="A0A084GDM7"/>
<dbReference type="KEGG" id="sapo:SAPIO_CDS1741"/>
<dbReference type="HOGENOM" id="CLU_017266_1_2_1"/>
<dbReference type="RefSeq" id="XP_016645238.1">
    <property type="nucleotide sequence ID" value="XM_016784941.1"/>
</dbReference>
<dbReference type="Pfam" id="PF05195">
    <property type="entry name" value="AMP_N"/>
    <property type="match status" value="1"/>
</dbReference>
<dbReference type="EC" id="3.4.11.9" evidence="5"/>
<dbReference type="InterPro" id="IPR029149">
    <property type="entry name" value="Creatin/AminoP/Spt16_N"/>
</dbReference>
<dbReference type="InterPro" id="IPR000994">
    <property type="entry name" value="Pept_M24"/>
</dbReference>
<dbReference type="FunFam" id="3.90.230.10:FF:000002">
    <property type="entry name" value="Xaa-Pro aminopeptidase 3"/>
    <property type="match status" value="1"/>
</dbReference>
<dbReference type="GO" id="GO:0030145">
    <property type="term" value="F:manganese ion binding"/>
    <property type="evidence" value="ECO:0007669"/>
    <property type="project" value="InterPro"/>
</dbReference>
<dbReference type="SMART" id="SM01011">
    <property type="entry name" value="AMP_N"/>
    <property type="match status" value="1"/>
</dbReference>
<dbReference type="GO" id="GO:0070006">
    <property type="term" value="F:metalloaminopeptidase activity"/>
    <property type="evidence" value="ECO:0007669"/>
    <property type="project" value="InterPro"/>
</dbReference>
<comment type="catalytic activity">
    <reaction evidence="1">
        <text>Release of any N-terminal amino acid, including proline, that is linked to proline, even from a dipeptide or tripeptide.</text>
        <dbReference type="EC" id="3.4.11.9"/>
    </reaction>
</comment>
<dbReference type="Gene3D" id="3.40.350.10">
    <property type="entry name" value="Creatinase/prolidase N-terminal domain"/>
    <property type="match status" value="1"/>
</dbReference>
<evidence type="ECO:0000256" key="4">
    <source>
        <dbReference type="ARBA" id="ARBA00008766"/>
    </source>
</evidence>